<keyword evidence="3 7" id="KW-0812">Transmembrane</keyword>
<reference evidence="9 10" key="1">
    <citation type="submission" date="2022-05" db="EMBL/GenBank/DDBJ databases">
        <authorList>
            <consortium name="Genoscope - CEA"/>
            <person name="William W."/>
        </authorList>
    </citation>
    <scope>NUCLEOTIDE SEQUENCE [LARGE SCALE GENOMIC DNA]</scope>
</reference>
<evidence type="ECO:0000313" key="10">
    <source>
        <dbReference type="Proteomes" id="UP001159427"/>
    </source>
</evidence>
<keyword evidence="10" id="KW-1185">Reference proteome</keyword>
<evidence type="ECO:0000256" key="2">
    <source>
        <dbReference type="ARBA" id="ARBA00007200"/>
    </source>
</evidence>
<dbReference type="EMBL" id="CALNXI010000175">
    <property type="protein sequence ID" value="CAH3021268.1"/>
    <property type="molecule type" value="Genomic_DNA"/>
</dbReference>
<feature type="transmembrane region" description="Helical" evidence="7">
    <location>
        <begin position="1287"/>
        <end position="1306"/>
    </location>
</feature>
<comment type="subcellular location">
    <subcellularLocation>
        <location evidence="1">Membrane</location>
        <topology evidence="1">Multi-pass membrane protein</topology>
    </subcellularLocation>
</comment>
<dbReference type="InterPro" id="IPR000203">
    <property type="entry name" value="GPS"/>
</dbReference>
<dbReference type="InterPro" id="IPR002859">
    <property type="entry name" value="PKD/REJ-like"/>
</dbReference>
<dbReference type="SMART" id="SM00303">
    <property type="entry name" value="GPS"/>
    <property type="match status" value="1"/>
</dbReference>
<feature type="transmembrane region" description="Helical" evidence="7">
    <location>
        <begin position="1335"/>
        <end position="1362"/>
    </location>
</feature>
<dbReference type="PROSITE" id="PS50095">
    <property type="entry name" value="PLAT"/>
    <property type="match status" value="1"/>
</dbReference>
<dbReference type="InterPro" id="IPR046791">
    <property type="entry name" value="Polycystin_dom"/>
</dbReference>
<organism evidence="9 10">
    <name type="scientific">Porites evermanni</name>
    <dbReference type="NCBI Taxonomy" id="104178"/>
    <lineage>
        <taxon>Eukaryota</taxon>
        <taxon>Metazoa</taxon>
        <taxon>Cnidaria</taxon>
        <taxon>Anthozoa</taxon>
        <taxon>Hexacorallia</taxon>
        <taxon>Scleractinia</taxon>
        <taxon>Fungiina</taxon>
        <taxon>Poritidae</taxon>
        <taxon>Porites</taxon>
    </lineage>
</organism>
<dbReference type="Pfam" id="PF01477">
    <property type="entry name" value="PLAT"/>
    <property type="match status" value="1"/>
</dbReference>
<feature type="transmembrane region" description="Helical" evidence="7">
    <location>
        <begin position="1698"/>
        <end position="1716"/>
    </location>
</feature>
<evidence type="ECO:0000259" key="8">
    <source>
        <dbReference type="PROSITE" id="PS50095"/>
    </source>
</evidence>
<dbReference type="InterPro" id="IPR036392">
    <property type="entry name" value="PLAT/LH2_dom_sf"/>
</dbReference>
<evidence type="ECO:0000256" key="4">
    <source>
        <dbReference type="ARBA" id="ARBA00022989"/>
    </source>
</evidence>
<dbReference type="InterPro" id="IPR046338">
    <property type="entry name" value="GAIN_dom_sf"/>
</dbReference>
<dbReference type="Gene3D" id="2.60.60.20">
    <property type="entry name" value="PLAT/LH2 domain"/>
    <property type="match status" value="1"/>
</dbReference>
<evidence type="ECO:0000256" key="7">
    <source>
        <dbReference type="SAM" id="Phobius"/>
    </source>
</evidence>
<dbReference type="Gene3D" id="2.60.220.50">
    <property type="match status" value="1"/>
</dbReference>
<dbReference type="Pfam" id="PF20519">
    <property type="entry name" value="Polycystin_dom"/>
    <property type="match status" value="1"/>
</dbReference>
<comment type="caution">
    <text evidence="9">The sequence shown here is derived from an EMBL/GenBank/DDBJ whole genome shotgun (WGS) entry which is preliminary data.</text>
</comment>
<keyword evidence="4 7" id="KW-1133">Transmembrane helix</keyword>
<feature type="transmembrane region" description="Helical" evidence="7">
    <location>
        <begin position="1245"/>
        <end position="1264"/>
    </location>
</feature>
<dbReference type="PANTHER" id="PTHR10877">
    <property type="entry name" value="POLYCYSTIN FAMILY MEMBER"/>
    <property type="match status" value="1"/>
</dbReference>
<name>A0ABN8LVG9_9CNID</name>
<feature type="transmembrane region" description="Helical" evidence="7">
    <location>
        <begin position="1448"/>
        <end position="1466"/>
    </location>
</feature>
<feature type="transmembrane region" description="Helical" evidence="7">
    <location>
        <begin position="1034"/>
        <end position="1054"/>
    </location>
</feature>
<feature type="transmembrane region" description="Helical" evidence="7">
    <location>
        <begin position="1382"/>
        <end position="1402"/>
    </location>
</feature>
<dbReference type="SUPFAM" id="SSF49723">
    <property type="entry name" value="Lipase/lipooxygenase domain (PLAT/LH2 domain)"/>
    <property type="match status" value="1"/>
</dbReference>
<dbReference type="Pfam" id="PF02010">
    <property type="entry name" value="REJ"/>
    <property type="match status" value="1"/>
</dbReference>
<proteinExistence type="inferred from homology"/>
<evidence type="ECO:0000256" key="6">
    <source>
        <dbReference type="PROSITE-ProRule" id="PRU00152"/>
    </source>
</evidence>
<evidence type="ECO:0000256" key="1">
    <source>
        <dbReference type="ARBA" id="ARBA00004141"/>
    </source>
</evidence>
<dbReference type="Pfam" id="PF01825">
    <property type="entry name" value="GPS"/>
    <property type="match status" value="1"/>
</dbReference>
<dbReference type="InterPro" id="IPR051223">
    <property type="entry name" value="Polycystin"/>
</dbReference>
<dbReference type="SMART" id="SM00308">
    <property type="entry name" value="LH2"/>
    <property type="match status" value="1"/>
</dbReference>
<dbReference type="Proteomes" id="UP001159427">
    <property type="component" value="Unassembled WGS sequence"/>
</dbReference>
<accession>A0ABN8LVG9</accession>
<sequence>MGDGSCVCYCIYTDKTYSGIDKCQGNNIRPLAFPSSKLHFLEAHANKNLLNPDAIKQDEERMFQATVKSRGNVSAQVSFNWFVRDVQGSPCTISQNRTLLEGNSSTWIFSGELLSWGLKLLELEVSPFSTTTARRDFGFIKVEEPHLVAMIAGGYESIRSSKYPILFNGSGSHDWKGGNTGMEFVWSCLDGGKLPLCVFNGRDKVIVPSEVDRKLETTCPLEVGFEANGSIAYLMYPLQGHVYFINLLVRDRRLSHSTADFMQAVCALEDDAITVDIRCKYNCKLKVVSGHQFALTTKAIGLPLNFPNASYTWKLYRKGAESNDSITVWYLNKTLNSLTATKTMNKNIVFAKDKLHESSSYRLTLDVKLPNGTRGWAAYIFETASKPSGGACCGTQLERAALGVILNVSCMGWRDDHEPLIYEFYHIHMEEDETLPHMLSHGAIPYNEVQLPVFTSGETEIKAVIINTLGARAEVNFTVKVMQPSFRNETDHGYKMFEETEALFDKYLDSGKPYDEACQVAHSLLEFVELYIDEPEISWLTNDHVKNLKEHIIKRLFAIRATNLQTILQLSSVLKEATAFSDVEVSPESMRTALRSLDMWVSVSEIRVKKEEAKDLGLVRDLTRMLLHCSGNILQGTAQEESLNATEREEMVELSKSALKLNERICDAEISTKLPGERHSSLKTIHKDVFVGVLDASDVSLWHFEEDEISVIFPYLSNSISQEIFGDAQQVSFQIINYKVNPYTVQQSVDDDINSQVVSLVLKDEVGQVINVSNLHGNILLTVPLKKTRNITTPPVDAYTVPDVMVYRVVTTYHESTSLRISLTLKRHAPIEVYVKYSSRPTKTNYDHASILQKEACQNNLQFCNVSHYFWFNADRPGQYFVGLIERLLEESSTSPLNSLANGVPFVNFRKRRVARSLETMKNSYGHQCVRLKEAPTQEPMVENITRSLPQYDPEKSFNFTLEVDVARCLYWSEDKEEWMGEGCKAGKNSTPTALQCLCNHLTSFGGSFLVKPNKIDFSQAQVSFETINDPYDVLVLVAALLVNLFYLMSFILARRADRKDLEKVSAVISIPSTEDAVQRYSVSVTTGAWVNSGTSANVSMILHGTESSSGVIKLKTIHHENESTFSRGNTDNFLLAVDKPLGHLHKIRIGHDSSGECPSWFLNSVSITEIETNSRWIFPCYRWLALEKDDGNTTLELFALNAKKGRDFKREFHSARVCGLANDHLWFSVVTKEPRDTFTRVQRVTCCWFFLLLEMLTSIMFYIEDTDTIETVNVGPLKVNEREFKVSVFSALICFPPSFLFVFMFSKSRRSRTRITNGTSAAYEGNEKFVLPHFFVYIAWFVCVVGSSAAGTFIIVYSLQMKGKTSARWLSSVFLSTIEDVFVSQPVKIVILSVLLALRLASRGKHERNHDERYKVDCGDSQVLFTMSEDEVERKRKYRVTERKTNIFLRDITFSCVFITLLMYVCYGDKSENRYHMAESTKNVFVKLDKIRDKPHLWKWFEDVLIPATFASEWYNGQKETITEYTGTKRSILIGMPRLRQLRVLKDSCVVPYEFADSISSCYDFYDEHNEDKMGWNELLNNSLRDLTNIGCTENWKYRTDEELGAHKSLGQHALYSGGGYVANLGYDGKTATAVLQDLHSNGWIDRQTRVVMVELSTFNVPFELLAKVIIYFEMLPSGFLGVSIDTQAMPLFEKNPVYQVVFLVFAFVLGYYLVSECIRVYKLK</sequence>
<comment type="caution">
    <text evidence="6">Lacks conserved residue(s) required for the propagation of feature annotation.</text>
</comment>
<dbReference type="PANTHER" id="PTHR10877:SF150">
    <property type="entry name" value="REJ DOMAIN-CONTAINING PROTEIN"/>
    <property type="match status" value="1"/>
</dbReference>
<dbReference type="InterPro" id="IPR001024">
    <property type="entry name" value="PLAT/LH2_dom"/>
</dbReference>
<dbReference type="CDD" id="cd01756">
    <property type="entry name" value="PLAT_repeat"/>
    <property type="match status" value="1"/>
</dbReference>
<feature type="domain" description="PLAT" evidence="8">
    <location>
        <begin position="1079"/>
        <end position="1199"/>
    </location>
</feature>
<keyword evidence="5 7" id="KW-0472">Membrane</keyword>
<protein>
    <recommendedName>
        <fullName evidence="8">PLAT domain-containing protein</fullName>
    </recommendedName>
</protein>
<comment type="similarity">
    <text evidence="2">Belongs to the polycystin family.</text>
</comment>
<evidence type="ECO:0000256" key="5">
    <source>
        <dbReference type="ARBA" id="ARBA00023136"/>
    </source>
</evidence>
<evidence type="ECO:0000313" key="9">
    <source>
        <dbReference type="EMBL" id="CAH3021268.1"/>
    </source>
</evidence>
<gene>
    <name evidence="9" type="ORF">PEVE_00010576</name>
</gene>
<evidence type="ECO:0000256" key="3">
    <source>
        <dbReference type="ARBA" id="ARBA00022692"/>
    </source>
</evidence>